<gene>
    <name evidence="1" type="ORF">Tco_1031483</name>
</gene>
<reference evidence="1" key="2">
    <citation type="submission" date="2022-01" db="EMBL/GenBank/DDBJ databases">
        <authorList>
            <person name="Yamashiro T."/>
            <person name="Shiraishi A."/>
            <person name="Satake H."/>
            <person name="Nakayama K."/>
        </authorList>
    </citation>
    <scope>NUCLEOTIDE SEQUENCE</scope>
</reference>
<dbReference type="Proteomes" id="UP001151760">
    <property type="component" value="Unassembled WGS sequence"/>
</dbReference>
<evidence type="ECO:0000313" key="2">
    <source>
        <dbReference type="Proteomes" id="UP001151760"/>
    </source>
</evidence>
<evidence type="ECO:0000313" key="1">
    <source>
        <dbReference type="EMBL" id="GJT72197.1"/>
    </source>
</evidence>
<proteinExistence type="predicted"/>
<sequence length="277" mass="31975">MFQQHQDESFYDAWTRFKNLIQRVPRHGLNLWYQIQIFFNHIDRYTQIDINYAASGNLRGLSAEEAWETIEDFGNEVVRVKIPSCMSWLDAYDEPLGDLDMMENKVENQSPQSTLHVLLSFEVYTLHVTYSEEVEETLGTPMEEEPLDQTKLENVGDERGPQPPIKPHSSDSFRMKVVEPLTIHTPPSPHVASFHPKDMYCYYRPCINDPKKHYGFKPGLLGHSGSLGVDFSKSGMIKDDWKLESKKVSFLGRGFNSPVRPKEVEKVMFDEKKLGNS</sequence>
<keyword evidence="2" id="KW-1185">Reference proteome</keyword>
<comment type="caution">
    <text evidence="1">The sequence shown here is derived from an EMBL/GenBank/DDBJ whole genome shotgun (WGS) entry which is preliminary data.</text>
</comment>
<organism evidence="1 2">
    <name type="scientific">Tanacetum coccineum</name>
    <dbReference type="NCBI Taxonomy" id="301880"/>
    <lineage>
        <taxon>Eukaryota</taxon>
        <taxon>Viridiplantae</taxon>
        <taxon>Streptophyta</taxon>
        <taxon>Embryophyta</taxon>
        <taxon>Tracheophyta</taxon>
        <taxon>Spermatophyta</taxon>
        <taxon>Magnoliopsida</taxon>
        <taxon>eudicotyledons</taxon>
        <taxon>Gunneridae</taxon>
        <taxon>Pentapetalae</taxon>
        <taxon>asterids</taxon>
        <taxon>campanulids</taxon>
        <taxon>Asterales</taxon>
        <taxon>Asteraceae</taxon>
        <taxon>Asteroideae</taxon>
        <taxon>Anthemideae</taxon>
        <taxon>Anthemidinae</taxon>
        <taxon>Tanacetum</taxon>
    </lineage>
</organism>
<reference evidence="1" key="1">
    <citation type="journal article" date="2022" name="Int. J. Mol. Sci.">
        <title>Draft Genome of Tanacetum Coccineum: Genomic Comparison of Closely Related Tanacetum-Family Plants.</title>
        <authorList>
            <person name="Yamashiro T."/>
            <person name="Shiraishi A."/>
            <person name="Nakayama K."/>
            <person name="Satake H."/>
        </authorList>
    </citation>
    <scope>NUCLEOTIDE SEQUENCE</scope>
</reference>
<evidence type="ECO:0008006" key="3">
    <source>
        <dbReference type="Google" id="ProtNLM"/>
    </source>
</evidence>
<accession>A0ABQ5G949</accession>
<name>A0ABQ5G949_9ASTR</name>
<protein>
    <recommendedName>
        <fullName evidence="3">Retrotransposon gag domain-containing protein</fullName>
    </recommendedName>
</protein>
<dbReference type="EMBL" id="BQNB010018236">
    <property type="protein sequence ID" value="GJT72197.1"/>
    <property type="molecule type" value="Genomic_DNA"/>
</dbReference>